<reference evidence="2" key="1">
    <citation type="submission" date="2019-08" db="EMBL/GenBank/DDBJ databases">
        <authorList>
            <person name="Kucharzyk K."/>
            <person name="Murdoch R.W."/>
            <person name="Higgins S."/>
            <person name="Loffler F."/>
        </authorList>
    </citation>
    <scope>NUCLEOTIDE SEQUENCE</scope>
</reference>
<evidence type="ECO:0000313" key="2">
    <source>
        <dbReference type="EMBL" id="MPM54880.1"/>
    </source>
</evidence>
<sequence length="128" mass="14970">MTLDYRKLAEDELRAVRQLRAAEAICRDRLAELGDELRSFRTPSPQTEPVRGGGSKTEERWLSIIAAQQDEERRLRNVRRRLKRFNTAWAVLAERDRTVLADWYIEPGGDPADRITRREGCSRRTAFR</sequence>
<dbReference type="EMBL" id="VSSQ01015007">
    <property type="protein sequence ID" value="MPM54880.1"/>
    <property type="molecule type" value="Genomic_DNA"/>
</dbReference>
<dbReference type="AlphaFoldDB" id="A0A645AP57"/>
<comment type="caution">
    <text evidence="2">The sequence shown here is derived from an EMBL/GenBank/DDBJ whole genome shotgun (WGS) entry which is preliminary data.</text>
</comment>
<gene>
    <name evidence="2" type="ORF">SDC9_101663</name>
</gene>
<name>A0A645AP57_9ZZZZ</name>
<protein>
    <submittedName>
        <fullName evidence="2">Uncharacterized protein</fullName>
    </submittedName>
</protein>
<proteinExistence type="predicted"/>
<feature type="region of interest" description="Disordered" evidence="1">
    <location>
        <begin position="37"/>
        <end position="56"/>
    </location>
</feature>
<organism evidence="2">
    <name type="scientific">bioreactor metagenome</name>
    <dbReference type="NCBI Taxonomy" id="1076179"/>
    <lineage>
        <taxon>unclassified sequences</taxon>
        <taxon>metagenomes</taxon>
        <taxon>ecological metagenomes</taxon>
    </lineage>
</organism>
<evidence type="ECO:0000256" key="1">
    <source>
        <dbReference type="SAM" id="MobiDB-lite"/>
    </source>
</evidence>
<accession>A0A645AP57</accession>